<dbReference type="Proteomes" id="UP000785679">
    <property type="component" value="Unassembled WGS sequence"/>
</dbReference>
<dbReference type="PANTHER" id="PTHR23088:SF27">
    <property type="entry name" value="DEAMINATED GLUTATHIONE AMIDASE"/>
    <property type="match status" value="1"/>
</dbReference>
<accession>A0A8J8NDA7</accession>
<reference evidence="3" key="1">
    <citation type="submission" date="2019-06" db="EMBL/GenBank/DDBJ databases">
        <authorList>
            <person name="Zheng W."/>
        </authorList>
    </citation>
    <scope>NUCLEOTIDE SEQUENCE</scope>
    <source>
        <strain evidence="3">QDHG01</strain>
    </source>
</reference>
<gene>
    <name evidence="3" type="ORF">FGO68_gene9282</name>
</gene>
<dbReference type="Gene3D" id="3.60.110.10">
    <property type="entry name" value="Carbon-nitrogen hydrolase"/>
    <property type="match status" value="1"/>
</dbReference>
<evidence type="ECO:0000259" key="2">
    <source>
        <dbReference type="PROSITE" id="PS50263"/>
    </source>
</evidence>
<dbReference type="GO" id="GO:0016811">
    <property type="term" value="F:hydrolase activity, acting on carbon-nitrogen (but not peptide) bonds, in linear amides"/>
    <property type="evidence" value="ECO:0007669"/>
    <property type="project" value="InterPro"/>
</dbReference>
<dbReference type="PROSITE" id="PS50263">
    <property type="entry name" value="CN_HYDROLASE"/>
    <property type="match status" value="1"/>
</dbReference>
<comment type="caution">
    <text evidence="3">The sequence shown here is derived from an EMBL/GenBank/DDBJ whole genome shotgun (WGS) entry which is preliminary data.</text>
</comment>
<protein>
    <recommendedName>
        <fullName evidence="2">CN hydrolase domain-containing protein</fullName>
    </recommendedName>
</protein>
<dbReference type="AlphaFoldDB" id="A0A8J8NDA7"/>
<keyword evidence="4" id="KW-1185">Reference proteome</keyword>
<evidence type="ECO:0000256" key="1">
    <source>
        <dbReference type="ARBA" id="ARBA00022801"/>
    </source>
</evidence>
<feature type="domain" description="CN hydrolase" evidence="2">
    <location>
        <begin position="36"/>
        <end position="286"/>
    </location>
</feature>
<organism evidence="3 4">
    <name type="scientific">Halteria grandinella</name>
    <dbReference type="NCBI Taxonomy" id="5974"/>
    <lineage>
        <taxon>Eukaryota</taxon>
        <taxon>Sar</taxon>
        <taxon>Alveolata</taxon>
        <taxon>Ciliophora</taxon>
        <taxon>Intramacronucleata</taxon>
        <taxon>Spirotrichea</taxon>
        <taxon>Stichotrichia</taxon>
        <taxon>Sporadotrichida</taxon>
        <taxon>Halteriidae</taxon>
        <taxon>Halteria</taxon>
    </lineage>
</organism>
<dbReference type="OrthoDB" id="307416at2759"/>
<evidence type="ECO:0000313" key="4">
    <source>
        <dbReference type="Proteomes" id="UP000785679"/>
    </source>
</evidence>
<dbReference type="Pfam" id="PF00795">
    <property type="entry name" value="CN_hydrolase"/>
    <property type="match status" value="1"/>
</dbReference>
<dbReference type="InterPro" id="IPR045254">
    <property type="entry name" value="Nit1/2_C-N_Hydrolase"/>
</dbReference>
<dbReference type="EMBL" id="RRYP01022115">
    <property type="protein sequence ID" value="TNV72495.1"/>
    <property type="molecule type" value="Genomic_DNA"/>
</dbReference>
<name>A0A8J8NDA7_HALGN</name>
<proteinExistence type="predicted"/>
<dbReference type="SUPFAM" id="SSF56317">
    <property type="entry name" value="Carbon-nitrogen hydrolase"/>
    <property type="match status" value="1"/>
</dbReference>
<sequence>MALTIYFFSSINLQLLMKASTQLHSLSSQIAPSRKSTIGVIQLCSINDIEVNYSKIASFVKDCANKGAQLVCLPENFAFMGGTPEEMEKIKEPVEGPLIKRYAHLAVENGVWLSLGGYQEAIEGSTKRYNTHIIINDKGEIVNKYKKLHLFEVQMAQAGGLNLSESTFCEPGMELPKVIQSPFGPLGPMICYDLRFPELARSLVTRGAQLLFYPSAFTVKTGSAHWELLLRTRAVENQCYVIASAQTGQHNEKRASYGHSMVVDPWGDIIGQMSDKEGFFVCEIDLDYLDKVRGNMACLTHMRKDIL</sequence>
<dbReference type="InterPro" id="IPR001110">
    <property type="entry name" value="UPF0012_CS"/>
</dbReference>
<keyword evidence="1" id="KW-0378">Hydrolase</keyword>
<evidence type="ECO:0000313" key="3">
    <source>
        <dbReference type="EMBL" id="TNV72495.1"/>
    </source>
</evidence>
<dbReference type="InterPro" id="IPR036526">
    <property type="entry name" value="C-N_Hydrolase_sf"/>
</dbReference>
<dbReference type="PROSITE" id="PS01227">
    <property type="entry name" value="UPF0012"/>
    <property type="match status" value="1"/>
</dbReference>
<dbReference type="PANTHER" id="PTHR23088">
    <property type="entry name" value="NITRILASE-RELATED"/>
    <property type="match status" value="1"/>
</dbReference>
<dbReference type="InterPro" id="IPR003010">
    <property type="entry name" value="C-N_Hydrolase"/>
</dbReference>
<dbReference type="CDD" id="cd07572">
    <property type="entry name" value="nit"/>
    <property type="match status" value="1"/>
</dbReference>